<comment type="caution">
    <text evidence="1">The sequence shown here is derived from an EMBL/GenBank/DDBJ whole genome shotgun (WGS) entry which is preliminary data.</text>
</comment>
<dbReference type="EMBL" id="JBFOHK010000001">
    <property type="protein sequence ID" value="MEW9571193.1"/>
    <property type="molecule type" value="Genomic_DNA"/>
</dbReference>
<sequence length="163" mass="16926">MNAQAAAPAGASHRARVLQALGLTSWRCRQAATGGTLQPTDDEPLPATANADCVVLLPMACGTRELDLLGRALNCAGAALARAGRVRVQPGAAEIAVPQARAYLACGEAQAHALGRSLPMQVTAQAQIVLVDEPLRLLGDAAAKRRLWIALRTLRRSLAAAGH</sequence>
<dbReference type="RefSeq" id="WP_367853253.1">
    <property type="nucleotide sequence ID" value="NZ_JBFOHK010000001.1"/>
</dbReference>
<reference evidence="1 2" key="1">
    <citation type="submission" date="2024-06" db="EMBL/GenBank/DDBJ databases">
        <authorList>
            <person name="Woo H."/>
        </authorList>
    </citation>
    <scope>NUCLEOTIDE SEQUENCE [LARGE SCALE GENOMIC DNA]</scope>
    <source>
        <strain evidence="1 2">Si-c</strain>
    </source>
</reference>
<protein>
    <submittedName>
        <fullName evidence="1">Uncharacterized protein</fullName>
    </submittedName>
</protein>
<proteinExistence type="predicted"/>
<accession>A0ABV3QBH6</accession>
<dbReference type="Proteomes" id="UP001556220">
    <property type="component" value="Unassembled WGS sequence"/>
</dbReference>
<evidence type="ECO:0000313" key="2">
    <source>
        <dbReference type="Proteomes" id="UP001556220"/>
    </source>
</evidence>
<evidence type="ECO:0000313" key="1">
    <source>
        <dbReference type="EMBL" id="MEW9571193.1"/>
    </source>
</evidence>
<name>A0ABV3QBH6_9GAMM</name>
<gene>
    <name evidence="1" type="ORF">ABQJ54_05470</name>
</gene>
<organism evidence="1 2">
    <name type="scientific">Rhodanobacter lycopersici</name>
    <dbReference type="NCBI Taxonomy" id="3162487"/>
    <lineage>
        <taxon>Bacteria</taxon>
        <taxon>Pseudomonadati</taxon>
        <taxon>Pseudomonadota</taxon>
        <taxon>Gammaproteobacteria</taxon>
        <taxon>Lysobacterales</taxon>
        <taxon>Rhodanobacteraceae</taxon>
        <taxon>Rhodanobacter</taxon>
    </lineage>
</organism>
<keyword evidence="2" id="KW-1185">Reference proteome</keyword>